<dbReference type="GO" id="GO:0016117">
    <property type="term" value="P:carotenoid biosynthetic process"/>
    <property type="evidence" value="ECO:0007669"/>
    <property type="project" value="UniProtKB-KW"/>
</dbReference>
<dbReference type="NCBIfam" id="TIGR03462">
    <property type="entry name" value="CarR_dom_SF"/>
    <property type="match status" value="1"/>
</dbReference>
<keyword evidence="3 8" id="KW-0812">Transmembrane</keyword>
<reference evidence="10 11" key="1">
    <citation type="journal article" date="2015" name="Genome Announc.">
        <title>Virulence Factor Genes Detected in the Complete Genome Sequence of Corynebacterium uterequi DSM 45634, Isolated from the Uterus of a Maiden Mare.</title>
        <authorList>
            <person name="Ruckert C."/>
            <person name="Kriete M."/>
            <person name="Jaenicke S."/>
            <person name="Winkler A."/>
            <person name="Tauch A."/>
        </authorList>
    </citation>
    <scope>NUCLEOTIDE SEQUENCE [LARGE SCALE GENOMIC DNA]</scope>
    <source>
        <strain evidence="10 11">DSM 45634</strain>
    </source>
</reference>
<dbReference type="EMBL" id="CP011546">
    <property type="protein sequence ID" value="AKK10053.1"/>
    <property type="molecule type" value="Genomic_DNA"/>
</dbReference>
<dbReference type="Pfam" id="PF18916">
    <property type="entry name" value="Lycopene_cyc"/>
    <property type="match status" value="1"/>
</dbReference>
<feature type="transmembrane region" description="Helical" evidence="8">
    <location>
        <begin position="64"/>
        <end position="90"/>
    </location>
</feature>
<evidence type="ECO:0000313" key="11">
    <source>
        <dbReference type="Proteomes" id="UP000035548"/>
    </source>
</evidence>
<dbReference type="InterPro" id="IPR017825">
    <property type="entry name" value="Lycopene_cyclase_dom"/>
</dbReference>
<evidence type="ECO:0000256" key="1">
    <source>
        <dbReference type="ARBA" id="ARBA00004141"/>
    </source>
</evidence>
<keyword evidence="7" id="KW-0413">Isomerase</keyword>
<keyword evidence="6 8" id="KW-0472">Membrane</keyword>
<dbReference type="STRING" id="1072256.CUTER_00105"/>
<dbReference type="Proteomes" id="UP000035548">
    <property type="component" value="Chromosome"/>
</dbReference>
<comment type="pathway">
    <text evidence="2">Carotenoid biosynthesis.</text>
</comment>
<dbReference type="RefSeq" id="WP_047258718.1">
    <property type="nucleotide sequence ID" value="NZ_CP011546.1"/>
</dbReference>
<organism evidence="10 11">
    <name type="scientific">Corynebacterium uterequi</name>
    <dbReference type="NCBI Taxonomy" id="1072256"/>
    <lineage>
        <taxon>Bacteria</taxon>
        <taxon>Bacillati</taxon>
        <taxon>Actinomycetota</taxon>
        <taxon>Actinomycetes</taxon>
        <taxon>Mycobacteriales</taxon>
        <taxon>Corynebacteriaceae</taxon>
        <taxon>Corynebacterium</taxon>
    </lineage>
</organism>
<evidence type="ECO:0000256" key="4">
    <source>
        <dbReference type="ARBA" id="ARBA00022746"/>
    </source>
</evidence>
<evidence type="ECO:0000256" key="6">
    <source>
        <dbReference type="ARBA" id="ARBA00023136"/>
    </source>
</evidence>
<dbReference type="KEGG" id="cut:CUTER_00105"/>
<evidence type="ECO:0000256" key="5">
    <source>
        <dbReference type="ARBA" id="ARBA00022989"/>
    </source>
</evidence>
<evidence type="ECO:0000259" key="9">
    <source>
        <dbReference type="Pfam" id="PF18916"/>
    </source>
</evidence>
<dbReference type="GO" id="GO:0016020">
    <property type="term" value="C:membrane"/>
    <property type="evidence" value="ECO:0007669"/>
    <property type="project" value="UniProtKB-SubCell"/>
</dbReference>
<reference evidence="11" key="2">
    <citation type="submission" date="2015-05" db="EMBL/GenBank/DDBJ databases">
        <title>Complete genome sequence of Corynebacterium uterequi DSM 45634, isolated from the uterus of a maiden mare.</title>
        <authorList>
            <person name="Ruckert C."/>
            <person name="Albersmeier A."/>
            <person name="Winkler A."/>
            <person name="Tauch A."/>
        </authorList>
    </citation>
    <scope>NUCLEOTIDE SEQUENCE [LARGE SCALE GENOMIC DNA]</scope>
    <source>
        <strain evidence="11">DSM 45634</strain>
    </source>
</reference>
<keyword evidence="5 8" id="KW-1133">Transmembrane helix</keyword>
<evidence type="ECO:0000256" key="3">
    <source>
        <dbReference type="ARBA" id="ARBA00022692"/>
    </source>
</evidence>
<feature type="transmembrane region" description="Helical" evidence="8">
    <location>
        <begin position="30"/>
        <end position="52"/>
    </location>
</feature>
<feature type="domain" description="Lycopene cyclase" evidence="9">
    <location>
        <begin position="2"/>
        <end position="89"/>
    </location>
</feature>
<protein>
    <submittedName>
        <fullName evidence="10">Lycopene cyclase domain</fullName>
    </submittedName>
</protein>
<evidence type="ECO:0000313" key="10">
    <source>
        <dbReference type="EMBL" id="AKK10053.1"/>
    </source>
</evidence>
<accession>A0A0G3HDK8</accession>
<gene>
    <name evidence="10" type="ORF">CUTER_00105</name>
</gene>
<proteinExistence type="predicted"/>
<dbReference type="GO" id="GO:0045436">
    <property type="term" value="F:lycopene beta cyclase activity"/>
    <property type="evidence" value="ECO:0007669"/>
    <property type="project" value="UniProtKB-ARBA"/>
</dbReference>
<dbReference type="OrthoDB" id="4411839at2"/>
<dbReference type="AlphaFoldDB" id="A0A0G3HDK8"/>
<keyword evidence="4" id="KW-0125">Carotenoid biosynthesis</keyword>
<evidence type="ECO:0000256" key="8">
    <source>
        <dbReference type="SAM" id="Phobius"/>
    </source>
</evidence>
<dbReference type="PATRIC" id="fig|1072256.5.peg.21"/>
<evidence type="ECO:0000256" key="2">
    <source>
        <dbReference type="ARBA" id="ARBA00004829"/>
    </source>
</evidence>
<comment type="subcellular location">
    <subcellularLocation>
        <location evidence="1">Membrane</location>
        <topology evidence="1">Multi-pass membrane protein</topology>
    </subcellularLocation>
</comment>
<keyword evidence="11" id="KW-1185">Reference proteome</keyword>
<sequence>MTYVLMSLPFLALAAGLWWRRRRSYARQSAVTAVVLLVVTVLTIVFDNLMIYAGNVAYGSAHNLGLYLGLMPVEDLFYPLVATLIITAFWKGDRHDSA</sequence>
<dbReference type="GO" id="GO:0016872">
    <property type="term" value="F:intramolecular lyase activity"/>
    <property type="evidence" value="ECO:0007669"/>
    <property type="project" value="InterPro"/>
</dbReference>
<name>A0A0G3HDK8_9CORY</name>
<evidence type="ECO:0000256" key="7">
    <source>
        <dbReference type="ARBA" id="ARBA00023235"/>
    </source>
</evidence>